<dbReference type="PANTHER" id="PTHR46014:SF1">
    <property type="entry name" value="TETRATRICOPEPTIDE REPEAT PROTEIN 1"/>
    <property type="match status" value="1"/>
</dbReference>
<sequence>MSEKKEDSGDNSEKFEDASDVLNKSNKEIIDEIIEQQSSLNLNAEETIDSGNVEEDNFVDCIETPVPDQDEDSRRDYEQLLSEDELNANKTKADEFKKIGNDHYKNKEYLKSVESYSNGIAICPLKFSNERAILYGNRAAAYVQLSESTMAIQDCSKALDLDPKYTKVALRRAKLYEETDKLDESLEDFKHVLELDSNCTEARQAIVRLPVKINERNEKLKEEMLGKLKDLGNMILKPFGLSTNNFQMQQDPTTGSYSVNFNQKPKP</sequence>
<evidence type="ECO:0000256" key="1">
    <source>
        <dbReference type="PROSITE-ProRule" id="PRU00339"/>
    </source>
</evidence>
<dbReference type="InterPro" id="IPR019734">
    <property type="entry name" value="TPR_rpt"/>
</dbReference>
<proteinExistence type="predicted"/>
<dbReference type="OrthoDB" id="1872379at2759"/>
<comment type="caution">
    <text evidence="3">The sequence shown here is derived from an EMBL/GenBank/DDBJ whole genome shotgun (WGS) entry which is preliminary data.</text>
</comment>
<dbReference type="PANTHER" id="PTHR46014">
    <property type="entry name" value="TETRATRICOPEPTIDE REPEAT PROTEIN 1"/>
    <property type="match status" value="1"/>
</dbReference>
<dbReference type="Gene3D" id="1.25.40.10">
    <property type="entry name" value="Tetratricopeptide repeat domain"/>
    <property type="match status" value="1"/>
</dbReference>
<dbReference type="PROSITE" id="PS50005">
    <property type="entry name" value="TPR"/>
    <property type="match status" value="2"/>
</dbReference>
<evidence type="ECO:0000256" key="2">
    <source>
        <dbReference type="SAM" id="MobiDB-lite"/>
    </source>
</evidence>
<evidence type="ECO:0000313" key="3">
    <source>
        <dbReference type="EMBL" id="KAJ6632787.1"/>
    </source>
</evidence>
<keyword evidence="1" id="KW-0802">TPR repeat</keyword>
<feature type="repeat" description="TPR" evidence="1">
    <location>
        <begin position="132"/>
        <end position="165"/>
    </location>
</feature>
<evidence type="ECO:0000313" key="4">
    <source>
        <dbReference type="Proteomes" id="UP001151699"/>
    </source>
</evidence>
<dbReference type="InterPro" id="IPR052769">
    <property type="entry name" value="TPR_domain_protein"/>
</dbReference>
<dbReference type="Proteomes" id="UP001151699">
    <property type="component" value="Unassembled WGS sequence"/>
</dbReference>
<keyword evidence="4" id="KW-1185">Reference proteome</keyword>
<name>A0A9Q0RUX6_9DIPT</name>
<organism evidence="3 4">
    <name type="scientific">Pseudolycoriella hygida</name>
    <dbReference type="NCBI Taxonomy" id="35572"/>
    <lineage>
        <taxon>Eukaryota</taxon>
        <taxon>Metazoa</taxon>
        <taxon>Ecdysozoa</taxon>
        <taxon>Arthropoda</taxon>
        <taxon>Hexapoda</taxon>
        <taxon>Insecta</taxon>
        <taxon>Pterygota</taxon>
        <taxon>Neoptera</taxon>
        <taxon>Endopterygota</taxon>
        <taxon>Diptera</taxon>
        <taxon>Nematocera</taxon>
        <taxon>Sciaroidea</taxon>
        <taxon>Sciaridae</taxon>
        <taxon>Pseudolycoriella</taxon>
    </lineage>
</organism>
<dbReference type="AlphaFoldDB" id="A0A9Q0RUX6"/>
<accession>A0A9Q0RUX6</accession>
<gene>
    <name evidence="3" type="primary">TTC1</name>
    <name evidence="3" type="ORF">Bhyg_15947</name>
</gene>
<dbReference type="SUPFAM" id="SSF48452">
    <property type="entry name" value="TPR-like"/>
    <property type="match status" value="1"/>
</dbReference>
<dbReference type="EMBL" id="WJQU01002498">
    <property type="protein sequence ID" value="KAJ6632787.1"/>
    <property type="molecule type" value="Genomic_DNA"/>
</dbReference>
<protein>
    <submittedName>
        <fullName evidence="3">Tetratricopeptide repeat protein 1</fullName>
    </submittedName>
</protein>
<feature type="region of interest" description="Disordered" evidence="2">
    <location>
        <begin position="1"/>
        <end position="22"/>
    </location>
</feature>
<dbReference type="InterPro" id="IPR011990">
    <property type="entry name" value="TPR-like_helical_dom_sf"/>
</dbReference>
<feature type="compositionally biased region" description="Basic and acidic residues" evidence="2">
    <location>
        <begin position="1"/>
        <end position="17"/>
    </location>
</feature>
<dbReference type="Pfam" id="PF00515">
    <property type="entry name" value="TPR_1"/>
    <property type="match status" value="1"/>
</dbReference>
<reference evidence="3" key="1">
    <citation type="submission" date="2022-07" db="EMBL/GenBank/DDBJ databases">
        <authorList>
            <person name="Trinca V."/>
            <person name="Uliana J.V.C."/>
            <person name="Torres T.T."/>
            <person name="Ward R.J."/>
            <person name="Monesi N."/>
        </authorList>
    </citation>
    <scope>NUCLEOTIDE SEQUENCE</scope>
    <source>
        <strain evidence="3">HSMRA1968</strain>
        <tissue evidence="3">Whole embryos</tissue>
    </source>
</reference>
<dbReference type="SMART" id="SM00028">
    <property type="entry name" value="TPR"/>
    <property type="match status" value="3"/>
</dbReference>
<feature type="repeat" description="TPR" evidence="1">
    <location>
        <begin position="166"/>
        <end position="199"/>
    </location>
</feature>
<dbReference type="Pfam" id="PF13181">
    <property type="entry name" value="TPR_8"/>
    <property type="match status" value="1"/>
</dbReference>